<gene>
    <name evidence="1" type="ORF">DCF15_14045</name>
</gene>
<evidence type="ECO:0008006" key="3">
    <source>
        <dbReference type="Google" id="ProtNLM"/>
    </source>
</evidence>
<dbReference type="AlphaFoldDB" id="A0A2W4X4G7"/>
<proteinExistence type="predicted"/>
<reference evidence="1 2" key="2">
    <citation type="submission" date="2018-06" db="EMBL/GenBank/DDBJ databases">
        <title>Metagenomic assembly of (sub)arctic Cyanobacteria and their associated microbiome from non-axenic cultures.</title>
        <authorList>
            <person name="Baurain D."/>
        </authorList>
    </citation>
    <scope>NUCLEOTIDE SEQUENCE [LARGE SCALE GENOMIC DNA]</scope>
    <source>
        <strain evidence="1">ULC027bin1</strain>
    </source>
</reference>
<evidence type="ECO:0000313" key="2">
    <source>
        <dbReference type="Proteomes" id="UP000249794"/>
    </source>
</evidence>
<name>A0A2W4X4G7_9CYAN</name>
<comment type="caution">
    <text evidence="1">The sequence shown here is derived from an EMBL/GenBank/DDBJ whole genome shotgun (WGS) entry which is preliminary data.</text>
</comment>
<accession>A0A2W4X4G7</accession>
<dbReference type="Proteomes" id="UP000249794">
    <property type="component" value="Unassembled WGS sequence"/>
</dbReference>
<sequence>MKAEYDFSKGERGKFYNAQAEFSFPIHLEPDVNARMNRLAEESGVEVQALVNEWLRANLSVIESLQP</sequence>
<reference evidence="2" key="1">
    <citation type="submission" date="2018-04" db="EMBL/GenBank/DDBJ databases">
        <authorList>
            <person name="Cornet L."/>
        </authorList>
    </citation>
    <scope>NUCLEOTIDE SEQUENCE [LARGE SCALE GENOMIC DNA]</scope>
</reference>
<evidence type="ECO:0000313" key="1">
    <source>
        <dbReference type="EMBL" id="PZO52114.1"/>
    </source>
</evidence>
<organism evidence="1 2">
    <name type="scientific">Phormidesmis priestleyi</name>
    <dbReference type="NCBI Taxonomy" id="268141"/>
    <lineage>
        <taxon>Bacteria</taxon>
        <taxon>Bacillati</taxon>
        <taxon>Cyanobacteriota</taxon>
        <taxon>Cyanophyceae</taxon>
        <taxon>Leptolyngbyales</taxon>
        <taxon>Leptolyngbyaceae</taxon>
        <taxon>Phormidesmis</taxon>
    </lineage>
</organism>
<dbReference type="EMBL" id="QBMP01000152">
    <property type="protein sequence ID" value="PZO52114.1"/>
    <property type="molecule type" value="Genomic_DNA"/>
</dbReference>
<protein>
    <recommendedName>
        <fullName evidence="3">CopG family transcriptional regulator</fullName>
    </recommendedName>
</protein>